<dbReference type="PATRIC" id="fig|1029756.8.peg.3517"/>
<name>V5SIS8_9HYPH</name>
<evidence type="ECO:0000313" key="1">
    <source>
        <dbReference type="EMBL" id="AHB50448.1"/>
    </source>
</evidence>
<proteinExistence type="predicted"/>
<organism evidence="1 2">
    <name type="scientific">Hyphomicrobium nitrativorans NL23</name>
    <dbReference type="NCBI Taxonomy" id="1029756"/>
    <lineage>
        <taxon>Bacteria</taxon>
        <taxon>Pseudomonadati</taxon>
        <taxon>Pseudomonadota</taxon>
        <taxon>Alphaproteobacteria</taxon>
        <taxon>Hyphomicrobiales</taxon>
        <taxon>Hyphomicrobiaceae</taxon>
        <taxon>Hyphomicrobium</taxon>
    </lineage>
</organism>
<protein>
    <recommendedName>
        <fullName evidence="3">Nucleotide-diphospho-sugar transferase domain-containing protein</fullName>
    </recommendedName>
</protein>
<dbReference type="KEGG" id="hni:W911_16890"/>
<dbReference type="OrthoDB" id="7930190at2"/>
<reference evidence="1 2" key="1">
    <citation type="journal article" date="2014" name="Genome Announc.">
        <title>Complete Genome Sequence of Hyphomicrobium nitrativorans Strain NL23, a Denitrifying Bacterium Isolated from Biofilm of a Methanol-Fed Denitrification System Treating Seawater at the Montreal Biodome.</title>
        <authorList>
            <person name="Martineau C."/>
            <person name="Villeneuve C."/>
            <person name="Mauffrey F."/>
            <person name="Villemur R."/>
        </authorList>
    </citation>
    <scope>NUCLEOTIDE SEQUENCE [LARGE SCALE GENOMIC DNA]</scope>
    <source>
        <strain evidence="1">NL23</strain>
    </source>
</reference>
<dbReference type="HOGENOM" id="CLU_1336015_0_0_5"/>
<dbReference type="RefSeq" id="WP_023788670.1">
    <property type="nucleotide sequence ID" value="NC_022997.1"/>
</dbReference>
<dbReference type="EMBL" id="CP006912">
    <property type="protein sequence ID" value="AHB50448.1"/>
    <property type="molecule type" value="Genomic_DNA"/>
</dbReference>
<accession>V5SIS8</accession>
<dbReference type="Proteomes" id="UP000018542">
    <property type="component" value="Chromosome"/>
</dbReference>
<evidence type="ECO:0000313" key="2">
    <source>
        <dbReference type="Proteomes" id="UP000018542"/>
    </source>
</evidence>
<evidence type="ECO:0008006" key="3">
    <source>
        <dbReference type="Google" id="ProtNLM"/>
    </source>
</evidence>
<sequence length="205" mass="22540">MFHDHFVACGWYTPDYTKWVSPLQQRLDTLGVPHDFVKVDKRPGGWEANTLAKPLHVRNAMERHPDKTILLLDVDCDVLCTRDDLASIADIEGDIGLYAKIKIRRSGKPVFGARSGTMVLRPTENARTLVTEWMKACNEATPFAVDQDILVAALGRVPQLSITILDIAACAVPQDNVASPLILHDSASLGSRTGKLAKLASRVWG</sequence>
<gene>
    <name evidence="1" type="ORF">W911_16890</name>
</gene>
<keyword evidence="2" id="KW-1185">Reference proteome</keyword>
<dbReference type="AlphaFoldDB" id="V5SIS8"/>